<name>A0A177NHR2_9GAMM</name>
<dbReference type="AlphaFoldDB" id="A0A177NHR2"/>
<gene>
    <name evidence="1" type="ORF">A1355_07665</name>
</gene>
<dbReference type="Gene3D" id="3.30.565.10">
    <property type="entry name" value="Histidine kinase-like ATPase, C-terminal domain"/>
    <property type="match status" value="1"/>
</dbReference>
<protein>
    <recommendedName>
        <fullName evidence="3">Histidine kinase/HSP90-like ATPase domain-containing protein</fullName>
    </recommendedName>
</protein>
<dbReference type="STRING" id="702114.A1355_07665"/>
<dbReference type="RefSeq" id="WP_064029396.1">
    <property type="nucleotide sequence ID" value="NZ_LUUK01000177.1"/>
</dbReference>
<organism evidence="1 2">
    <name type="scientific">Methylomonas koyamae</name>
    <dbReference type="NCBI Taxonomy" id="702114"/>
    <lineage>
        <taxon>Bacteria</taxon>
        <taxon>Pseudomonadati</taxon>
        <taxon>Pseudomonadota</taxon>
        <taxon>Gammaproteobacteria</taxon>
        <taxon>Methylococcales</taxon>
        <taxon>Methylococcaceae</taxon>
        <taxon>Methylomonas</taxon>
    </lineage>
</organism>
<dbReference type="Proteomes" id="UP000077628">
    <property type="component" value="Unassembled WGS sequence"/>
</dbReference>
<dbReference type="SUPFAM" id="SSF55874">
    <property type="entry name" value="ATPase domain of HSP90 chaperone/DNA topoisomerase II/histidine kinase"/>
    <property type="match status" value="1"/>
</dbReference>
<evidence type="ECO:0000313" key="2">
    <source>
        <dbReference type="Proteomes" id="UP000077628"/>
    </source>
</evidence>
<dbReference type="InterPro" id="IPR036890">
    <property type="entry name" value="HATPase_C_sf"/>
</dbReference>
<evidence type="ECO:0000313" key="1">
    <source>
        <dbReference type="EMBL" id="OAI17507.1"/>
    </source>
</evidence>
<dbReference type="EMBL" id="LUUK01000177">
    <property type="protein sequence ID" value="OAI17507.1"/>
    <property type="molecule type" value="Genomic_DNA"/>
</dbReference>
<reference evidence="2" key="1">
    <citation type="submission" date="2016-03" db="EMBL/GenBank/DDBJ databases">
        <authorList>
            <person name="Heylen K."/>
            <person name="De Vos P."/>
            <person name="Vekeman B."/>
        </authorList>
    </citation>
    <scope>NUCLEOTIDE SEQUENCE [LARGE SCALE GENOMIC DNA]</scope>
    <source>
        <strain evidence="2">R-45383</strain>
    </source>
</reference>
<keyword evidence="2" id="KW-1185">Reference proteome</keyword>
<accession>A0A177NHR2</accession>
<proteinExistence type="predicted"/>
<dbReference type="OrthoDB" id="7024458at2"/>
<comment type="caution">
    <text evidence="1">The sequence shown here is derived from an EMBL/GenBank/DDBJ whole genome shotgun (WGS) entry which is preliminary data.</text>
</comment>
<sequence length="149" mass="16381">MKTQTNEVAMKVNQANLVKSLRFSFTNKTTVLGELIQNARRAHAAMVVINYCSETKTLQVLDDGCGIDSIATLLTVAESGWDADVVAHDHPFGIGFLSALFACRKISVISKSGSIDVETDHILAFKPVTITPVQDWNGITLPCRMWIWT</sequence>
<dbReference type="Pfam" id="PF13589">
    <property type="entry name" value="HATPase_c_3"/>
    <property type="match status" value="1"/>
</dbReference>
<evidence type="ECO:0008006" key="3">
    <source>
        <dbReference type="Google" id="ProtNLM"/>
    </source>
</evidence>